<name>A0A368GM99_ANCCA</name>
<reference evidence="2 3" key="1">
    <citation type="submission" date="2014-10" db="EMBL/GenBank/DDBJ databases">
        <title>Draft genome of the hookworm Ancylostoma caninum.</title>
        <authorList>
            <person name="Mitreva M."/>
        </authorList>
    </citation>
    <scope>NUCLEOTIDE SEQUENCE [LARGE SCALE GENOMIC DNA]</scope>
    <source>
        <strain evidence="2 3">Baltimore</strain>
    </source>
</reference>
<comment type="caution">
    <text evidence="2">The sequence shown here is derived from an EMBL/GenBank/DDBJ whole genome shotgun (WGS) entry which is preliminary data.</text>
</comment>
<gene>
    <name evidence="2" type="ORF">ANCCAN_08541</name>
</gene>
<protein>
    <submittedName>
        <fullName evidence="2">Uncharacterized protein</fullName>
    </submittedName>
</protein>
<feature type="region of interest" description="Disordered" evidence="1">
    <location>
        <begin position="61"/>
        <end position="80"/>
    </location>
</feature>
<evidence type="ECO:0000313" key="2">
    <source>
        <dbReference type="EMBL" id="RCN45464.1"/>
    </source>
</evidence>
<keyword evidence="3" id="KW-1185">Reference proteome</keyword>
<proteinExistence type="predicted"/>
<sequence>LPTRPVRHPSILSYATSVPPVIHEFPLPPCCSPSYASRPSLPRFHPAPHYPSYLGHYGGFPGPSQSRRAPSAPPSPMPSISRRQSYYTPNFNYAQTIHPSSANRTGENAIRIVQYLRAYPKHSSQLFVAEYERAERLRRYPTIVADWTLPSFQPYYSVVYLRSQLQNPICCDSFRNVCVATIGGRGADEGPRESVGPYYYPVSFCNSNPSICRVHLGGRGRGMRGRHRSCTSSKHLENSESIRVSSG</sequence>
<evidence type="ECO:0000256" key="1">
    <source>
        <dbReference type="SAM" id="MobiDB-lite"/>
    </source>
</evidence>
<dbReference type="Proteomes" id="UP000252519">
    <property type="component" value="Unassembled WGS sequence"/>
</dbReference>
<organism evidence="2 3">
    <name type="scientific">Ancylostoma caninum</name>
    <name type="common">Dog hookworm</name>
    <dbReference type="NCBI Taxonomy" id="29170"/>
    <lineage>
        <taxon>Eukaryota</taxon>
        <taxon>Metazoa</taxon>
        <taxon>Ecdysozoa</taxon>
        <taxon>Nematoda</taxon>
        <taxon>Chromadorea</taxon>
        <taxon>Rhabditida</taxon>
        <taxon>Rhabditina</taxon>
        <taxon>Rhabditomorpha</taxon>
        <taxon>Strongyloidea</taxon>
        <taxon>Ancylostomatidae</taxon>
        <taxon>Ancylostomatinae</taxon>
        <taxon>Ancylostoma</taxon>
    </lineage>
</organism>
<dbReference type="EMBL" id="JOJR01000101">
    <property type="protein sequence ID" value="RCN45464.1"/>
    <property type="molecule type" value="Genomic_DNA"/>
</dbReference>
<feature type="non-terminal residue" evidence="2">
    <location>
        <position position="1"/>
    </location>
</feature>
<dbReference type="OrthoDB" id="10495753at2759"/>
<evidence type="ECO:0000313" key="3">
    <source>
        <dbReference type="Proteomes" id="UP000252519"/>
    </source>
</evidence>
<accession>A0A368GM99</accession>
<dbReference type="AlphaFoldDB" id="A0A368GM99"/>